<reference evidence="2" key="1">
    <citation type="submission" date="2017-03" db="EMBL/GenBank/DDBJ databases">
        <title>Phytopthora megakarya and P. palmivora, two closely related causual agents of cacao black pod achieved similar genome size and gene model numbers by different mechanisms.</title>
        <authorList>
            <person name="Ali S."/>
            <person name="Shao J."/>
            <person name="Larry D.J."/>
            <person name="Kronmiller B."/>
            <person name="Shen D."/>
            <person name="Strem M.D."/>
            <person name="Melnick R.L."/>
            <person name="Guiltinan M.J."/>
            <person name="Tyler B.M."/>
            <person name="Meinhardt L.W."/>
            <person name="Bailey B.A."/>
        </authorList>
    </citation>
    <scope>NUCLEOTIDE SEQUENCE [LARGE SCALE GENOMIC DNA]</scope>
    <source>
        <strain evidence="2">zdho120</strain>
    </source>
</reference>
<organism evidence="1 2">
    <name type="scientific">Phytophthora megakarya</name>
    <dbReference type="NCBI Taxonomy" id="4795"/>
    <lineage>
        <taxon>Eukaryota</taxon>
        <taxon>Sar</taxon>
        <taxon>Stramenopiles</taxon>
        <taxon>Oomycota</taxon>
        <taxon>Peronosporomycetes</taxon>
        <taxon>Peronosporales</taxon>
        <taxon>Peronosporaceae</taxon>
        <taxon>Phytophthora</taxon>
    </lineage>
</organism>
<gene>
    <name evidence="1" type="ORF">PHMEG_00032393</name>
</gene>
<proteinExistence type="predicted"/>
<dbReference type="AlphaFoldDB" id="A0A225UY59"/>
<evidence type="ECO:0000313" key="2">
    <source>
        <dbReference type="Proteomes" id="UP000198211"/>
    </source>
</evidence>
<accession>A0A225UY59</accession>
<protein>
    <submittedName>
        <fullName evidence="1">Uncharacterized protein</fullName>
    </submittedName>
</protein>
<keyword evidence="2" id="KW-1185">Reference proteome</keyword>
<sequence length="359" mass="41700">MTRLRAHKKEKMELMHKHLQRLELQLNQTLAMWNRSASFNDRNKLCGAIHRLALESDALRTENVELFERLQCFERLQSIAHQEILETVHTDDHESANVTMYEASTKAKWTPQSVISGWRVFFPDGAPSFYFHPFTFEEFNRVTKLCDDTFAVDPPFINCVGEMFGWKMHCAPLTRRPDKSLVIHARFTSQFNSSLDSIGDIMRKLGVKSLPLISTPPHWNPNQREELSVNVLQEFEKDSYVVVCNIPGPVHYRFIYFHRQLNRIMINGKRSVAFIMIAANSEANQRTRLEELQHNVNWVQEGGTYVTLTEVDDGTVDMAYDHWGSCQDEQHGQSLFIQWAQLVSRWSQTIMPKLLKSGN</sequence>
<name>A0A225UY59_9STRA</name>
<evidence type="ECO:0000313" key="1">
    <source>
        <dbReference type="EMBL" id="OWY97149.1"/>
    </source>
</evidence>
<dbReference type="Proteomes" id="UP000198211">
    <property type="component" value="Unassembled WGS sequence"/>
</dbReference>
<dbReference type="EMBL" id="NBNE01010793">
    <property type="protein sequence ID" value="OWY97149.1"/>
    <property type="molecule type" value="Genomic_DNA"/>
</dbReference>
<dbReference type="OrthoDB" id="118391at2759"/>
<comment type="caution">
    <text evidence="1">The sequence shown here is derived from an EMBL/GenBank/DDBJ whole genome shotgun (WGS) entry which is preliminary data.</text>
</comment>